<keyword evidence="3" id="KW-1185">Reference proteome</keyword>
<dbReference type="CDD" id="cd00093">
    <property type="entry name" value="HTH_XRE"/>
    <property type="match status" value="1"/>
</dbReference>
<gene>
    <name evidence="2" type="ORF">GCM10023332_06010</name>
</gene>
<dbReference type="SMART" id="SM00530">
    <property type="entry name" value="HTH_XRE"/>
    <property type="match status" value="1"/>
</dbReference>
<dbReference type="EMBL" id="BAABJY010000001">
    <property type="protein sequence ID" value="GAA4857106.1"/>
    <property type="molecule type" value="Genomic_DNA"/>
</dbReference>
<protein>
    <submittedName>
        <fullName evidence="2">Mobile mystery protein A</fullName>
    </submittedName>
</protein>
<dbReference type="InterPro" id="IPR001387">
    <property type="entry name" value="Cro/C1-type_HTH"/>
</dbReference>
<feature type="domain" description="HTH cro/C1-type" evidence="1">
    <location>
        <begin position="32"/>
        <end position="88"/>
    </location>
</feature>
<dbReference type="Proteomes" id="UP001501323">
    <property type="component" value="Unassembled WGS sequence"/>
</dbReference>
<accession>A0ABP9DQV1</accession>
<dbReference type="Pfam" id="PF01381">
    <property type="entry name" value="HTH_3"/>
    <property type="match status" value="1"/>
</dbReference>
<evidence type="ECO:0000313" key="2">
    <source>
        <dbReference type="EMBL" id="GAA4857106.1"/>
    </source>
</evidence>
<dbReference type="SUPFAM" id="SSF47413">
    <property type="entry name" value="lambda repressor-like DNA-binding domains"/>
    <property type="match status" value="1"/>
</dbReference>
<name>A0ABP9DQV1_9GAMM</name>
<organism evidence="2 3">
    <name type="scientific">Luteimonas vadosa</name>
    <dbReference type="NCBI Taxonomy" id="1165507"/>
    <lineage>
        <taxon>Bacteria</taxon>
        <taxon>Pseudomonadati</taxon>
        <taxon>Pseudomonadota</taxon>
        <taxon>Gammaproteobacteria</taxon>
        <taxon>Lysobacterales</taxon>
        <taxon>Lysobacteraceae</taxon>
        <taxon>Luteimonas</taxon>
    </lineage>
</organism>
<evidence type="ECO:0000259" key="1">
    <source>
        <dbReference type="PROSITE" id="PS50943"/>
    </source>
</evidence>
<dbReference type="Gene3D" id="1.10.260.40">
    <property type="entry name" value="lambda repressor-like DNA-binding domains"/>
    <property type="match status" value="1"/>
</dbReference>
<evidence type="ECO:0000313" key="3">
    <source>
        <dbReference type="Proteomes" id="UP001501323"/>
    </source>
</evidence>
<dbReference type="RefSeq" id="WP_345294007.1">
    <property type="nucleotide sequence ID" value="NZ_BAABJY010000001.1"/>
</dbReference>
<proteinExistence type="predicted"/>
<dbReference type="PROSITE" id="PS50943">
    <property type="entry name" value="HTH_CROC1"/>
    <property type="match status" value="1"/>
</dbReference>
<sequence>MKRLARRKLDDVGNQWRQLPQRLHLVPKGGWISAIREAMGMSQADLGRNMSVRSSTAAKLEESERSRTIRLDTLQRAADALGCDLVYALVPRKSLQTMVDEQRLRVFSDVVTRTNHHMDLEGQSATDPDWRNNLLRQAEEVIPDSQLWRVRQRITSK</sequence>
<reference evidence="3" key="1">
    <citation type="journal article" date="2019" name="Int. J. Syst. Evol. Microbiol.">
        <title>The Global Catalogue of Microorganisms (GCM) 10K type strain sequencing project: providing services to taxonomists for standard genome sequencing and annotation.</title>
        <authorList>
            <consortium name="The Broad Institute Genomics Platform"/>
            <consortium name="The Broad Institute Genome Sequencing Center for Infectious Disease"/>
            <person name="Wu L."/>
            <person name="Ma J."/>
        </authorList>
    </citation>
    <scope>NUCLEOTIDE SEQUENCE [LARGE SCALE GENOMIC DNA]</scope>
    <source>
        <strain evidence="3">JCM 18392</strain>
    </source>
</reference>
<comment type="caution">
    <text evidence="2">The sequence shown here is derived from an EMBL/GenBank/DDBJ whole genome shotgun (WGS) entry which is preliminary data.</text>
</comment>
<dbReference type="InterPro" id="IPR010982">
    <property type="entry name" value="Lambda_DNA-bd_dom_sf"/>
</dbReference>